<dbReference type="STRING" id="8153.ENSHBUP00000013441"/>
<dbReference type="SUPFAM" id="SSF81296">
    <property type="entry name" value="E set domains"/>
    <property type="match status" value="1"/>
</dbReference>
<protein>
    <recommendedName>
        <fullName evidence="2">Transglutaminase N-terminal domain-containing protein</fullName>
    </recommendedName>
</protein>
<name>A0A3Q3C4B8_HAPBU</name>
<dbReference type="Proteomes" id="UP000264840">
    <property type="component" value="Unplaced"/>
</dbReference>
<dbReference type="GeneTree" id="ENSGT00940000177988"/>
<dbReference type="Ensembl" id="ENSHBUT00000032962.1">
    <property type="protein sequence ID" value="ENSHBUP00000013441.1"/>
    <property type="gene ID" value="ENSHBUG00000015219.1"/>
</dbReference>
<reference evidence="3" key="1">
    <citation type="submission" date="2025-08" db="UniProtKB">
        <authorList>
            <consortium name="Ensembl"/>
        </authorList>
    </citation>
    <scope>IDENTIFICATION</scope>
</reference>
<dbReference type="Gene3D" id="2.60.40.10">
    <property type="entry name" value="Immunoglobulins"/>
    <property type="match status" value="1"/>
</dbReference>
<evidence type="ECO:0000313" key="3">
    <source>
        <dbReference type="Ensembl" id="ENSHBUP00000013441.1"/>
    </source>
</evidence>
<dbReference type="GO" id="GO:0007399">
    <property type="term" value="P:nervous system development"/>
    <property type="evidence" value="ECO:0007669"/>
    <property type="project" value="UniProtKB-ARBA"/>
</dbReference>
<organism evidence="3 4">
    <name type="scientific">Haplochromis burtoni</name>
    <name type="common">Burton's mouthbrooder</name>
    <name type="synonym">Chromis burtoni</name>
    <dbReference type="NCBI Taxonomy" id="8153"/>
    <lineage>
        <taxon>Eukaryota</taxon>
        <taxon>Metazoa</taxon>
        <taxon>Chordata</taxon>
        <taxon>Craniata</taxon>
        <taxon>Vertebrata</taxon>
        <taxon>Euteleostomi</taxon>
        <taxon>Actinopterygii</taxon>
        <taxon>Neopterygii</taxon>
        <taxon>Teleostei</taxon>
        <taxon>Neoteleostei</taxon>
        <taxon>Acanthomorphata</taxon>
        <taxon>Ovalentaria</taxon>
        <taxon>Cichlomorphae</taxon>
        <taxon>Cichliformes</taxon>
        <taxon>Cichlidae</taxon>
        <taxon>African cichlids</taxon>
        <taxon>Pseudocrenilabrinae</taxon>
        <taxon>Haplochromini</taxon>
        <taxon>Haplochromis</taxon>
    </lineage>
</organism>
<dbReference type="InterPro" id="IPR013783">
    <property type="entry name" value="Ig-like_fold"/>
</dbReference>
<evidence type="ECO:0000259" key="2">
    <source>
        <dbReference type="Pfam" id="PF00868"/>
    </source>
</evidence>
<feature type="domain" description="Transglutaminase N-terminal" evidence="2">
    <location>
        <begin position="7"/>
        <end position="62"/>
    </location>
</feature>
<dbReference type="OMA" id="MAYAFQP"/>
<proteinExistence type="inferred from homology"/>
<evidence type="ECO:0000313" key="4">
    <source>
        <dbReference type="Proteomes" id="UP000264840"/>
    </source>
</evidence>
<keyword evidence="4" id="KW-1185">Reference proteome</keyword>
<accession>A0A3Q3C4B8</accession>
<dbReference type="Pfam" id="PF00868">
    <property type="entry name" value="Transglut_N"/>
    <property type="match status" value="1"/>
</dbReference>
<evidence type="ECO:0000256" key="1">
    <source>
        <dbReference type="ARBA" id="ARBA00005968"/>
    </source>
</evidence>
<dbReference type="AlphaFoldDB" id="A0A3Q3C4B8"/>
<dbReference type="InterPro" id="IPR014756">
    <property type="entry name" value="Ig_E-set"/>
</dbReference>
<dbReference type="InterPro" id="IPR001102">
    <property type="entry name" value="Transglutaminase_N"/>
</dbReference>
<sequence length="66" mass="7755">MEGIRLKVNFHCVTNNTAHRTIEITRKQLIVRRGQPFLLTLEMVQPFSVRDTLLFTVETGSHLNWF</sequence>
<reference evidence="3" key="2">
    <citation type="submission" date="2025-09" db="UniProtKB">
        <authorList>
            <consortium name="Ensembl"/>
        </authorList>
    </citation>
    <scope>IDENTIFICATION</scope>
</reference>
<comment type="similarity">
    <text evidence="1">Belongs to the transglutaminase superfamily. Transglutaminase family.</text>
</comment>